<dbReference type="Gene3D" id="3.40.190.290">
    <property type="match status" value="1"/>
</dbReference>
<dbReference type="InterPro" id="IPR000847">
    <property type="entry name" value="LysR_HTH_N"/>
</dbReference>
<dbReference type="Pfam" id="PF00126">
    <property type="entry name" value="HTH_1"/>
    <property type="match status" value="1"/>
</dbReference>
<evidence type="ECO:0000313" key="6">
    <source>
        <dbReference type="EMBL" id="MEW7313995.1"/>
    </source>
</evidence>
<reference evidence="6 7" key="1">
    <citation type="submission" date="2024-07" db="EMBL/GenBank/DDBJ databases">
        <authorList>
            <person name="Wang L."/>
        </authorList>
    </citation>
    <scope>NUCLEOTIDE SEQUENCE [LARGE SCALE GENOMIC DNA]</scope>
    <source>
        <strain evidence="6 7">WL359</strain>
    </source>
</reference>
<dbReference type="Gene3D" id="1.10.10.10">
    <property type="entry name" value="Winged helix-like DNA-binding domain superfamily/Winged helix DNA-binding domain"/>
    <property type="match status" value="1"/>
</dbReference>
<feature type="domain" description="HTH lysR-type" evidence="5">
    <location>
        <begin position="7"/>
        <end position="64"/>
    </location>
</feature>
<evidence type="ECO:0000256" key="2">
    <source>
        <dbReference type="ARBA" id="ARBA00023015"/>
    </source>
</evidence>
<organism evidence="6 7">
    <name type="scientific">Buttiauxella gaviniae</name>
    <dbReference type="NCBI Taxonomy" id="82990"/>
    <lineage>
        <taxon>Bacteria</taxon>
        <taxon>Pseudomonadati</taxon>
        <taxon>Pseudomonadota</taxon>
        <taxon>Gammaproteobacteria</taxon>
        <taxon>Enterobacterales</taxon>
        <taxon>Enterobacteriaceae</taxon>
        <taxon>Buttiauxella</taxon>
    </lineage>
</organism>
<evidence type="ECO:0000256" key="1">
    <source>
        <dbReference type="ARBA" id="ARBA00009437"/>
    </source>
</evidence>
<dbReference type="InterPro" id="IPR036390">
    <property type="entry name" value="WH_DNA-bd_sf"/>
</dbReference>
<dbReference type="RefSeq" id="WP_367596045.1">
    <property type="nucleotide sequence ID" value="NZ_JBFMVT010000002.1"/>
</dbReference>
<dbReference type="EMBL" id="JBFMVT010000002">
    <property type="protein sequence ID" value="MEW7313995.1"/>
    <property type="molecule type" value="Genomic_DNA"/>
</dbReference>
<comment type="similarity">
    <text evidence="1">Belongs to the LysR transcriptional regulatory family.</text>
</comment>
<evidence type="ECO:0000259" key="5">
    <source>
        <dbReference type="PROSITE" id="PS50931"/>
    </source>
</evidence>
<dbReference type="PANTHER" id="PTHR30537:SF35">
    <property type="entry name" value="TRANSCRIPTIONAL REGULATORY PROTEIN"/>
    <property type="match status" value="1"/>
</dbReference>
<evidence type="ECO:0000313" key="7">
    <source>
        <dbReference type="Proteomes" id="UP001555342"/>
    </source>
</evidence>
<evidence type="ECO:0000256" key="3">
    <source>
        <dbReference type="ARBA" id="ARBA00023125"/>
    </source>
</evidence>
<dbReference type="SUPFAM" id="SSF53850">
    <property type="entry name" value="Periplasmic binding protein-like II"/>
    <property type="match status" value="1"/>
</dbReference>
<keyword evidence="2" id="KW-0805">Transcription regulation</keyword>
<dbReference type="Proteomes" id="UP001555342">
    <property type="component" value="Unassembled WGS sequence"/>
</dbReference>
<dbReference type="PANTHER" id="PTHR30537">
    <property type="entry name" value="HTH-TYPE TRANSCRIPTIONAL REGULATOR"/>
    <property type="match status" value="1"/>
</dbReference>
<keyword evidence="7" id="KW-1185">Reference proteome</keyword>
<protein>
    <submittedName>
        <fullName evidence="6">LysR family transcriptional regulator</fullName>
    </submittedName>
</protein>
<keyword evidence="3" id="KW-0238">DNA-binding</keyword>
<sequence>MYDIRNMSIRSLLIFIDVYETQNFSVVARREGISASQVSRVIHQLEDALGQQFFYRNTRAIIPTESGHLFIRHARAMASNLEDARRELDERSLEPSGLIRINAPVFFGQRHVAPALPGLAERHSRLSIDLTLTDDYIDPHRDAADVIFRIGMLTDSSFHARVFGQQFYHLAASPEYLRKHGTPESPDDLNRHKCLVYRGSSGPNRWLARQPGREWVHYPVSPLMLSNNAETLLIAALGGMGIVLFPDWLIGERLQSGELVELLPDMDTSIKTEPQNIAAIYPNARHPPLSVRAVIDYYIDVFGKPLYWQSEVGARR</sequence>
<dbReference type="InterPro" id="IPR036388">
    <property type="entry name" value="WH-like_DNA-bd_sf"/>
</dbReference>
<dbReference type="PROSITE" id="PS50931">
    <property type="entry name" value="HTH_LYSR"/>
    <property type="match status" value="1"/>
</dbReference>
<accession>A0ABV3NXK8</accession>
<dbReference type="SUPFAM" id="SSF46785">
    <property type="entry name" value="Winged helix' DNA-binding domain"/>
    <property type="match status" value="1"/>
</dbReference>
<dbReference type="Pfam" id="PF03466">
    <property type="entry name" value="LysR_substrate"/>
    <property type="match status" value="1"/>
</dbReference>
<dbReference type="InterPro" id="IPR058163">
    <property type="entry name" value="LysR-type_TF_proteobact-type"/>
</dbReference>
<comment type="caution">
    <text evidence="6">The sequence shown here is derived from an EMBL/GenBank/DDBJ whole genome shotgun (WGS) entry which is preliminary data.</text>
</comment>
<evidence type="ECO:0000256" key="4">
    <source>
        <dbReference type="ARBA" id="ARBA00023163"/>
    </source>
</evidence>
<gene>
    <name evidence="6" type="ORF">AB1E22_15050</name>
</gene>
<keyword evidence="4" id="KW-0804">Transcription</keyword>
<name>A0ABV3NXK8_9ENTR</name>
<dbReference type="CDD" id="cd08422">
    <property type="entry name" value="PBP2_CrgA_like"/>
    <property type="match status" value="1"/>
</dbReference>
<dbReference type="InterPro" id="IPR005119">
    <property type="entry name" value="LysR_subst-bd"/>
</dbReference>
<proteinExistence type="inferred from homology"/>